<gene>
    <name evidence="3" type="ORF">MSEDJ_37400</name>
</gene>
<evidence type="ECO:0000313" key="4">
    <source>
        <dbReference type="Proteomes" id="UP000467193"/>
    </source>
</evidence>
<feature type="compositionally biased region" description="Basic and acidic residues" evidence="1">
    <location>
        <begin position="165"/>
        <end position="180"/>
    </location>
</feature>
<dbReference type="NCBIfam" id="NF037996">
    <property type="entry name" value="B-4DMT"/>
    <property type="match status" value="1"/>
</dbReference>
<accession>A0A7I7QTK9</accession>
<feature type="region of interest" description="Disordered" evidence="1">
    <location>
        <begin position="163"/>
        <end position="210"/>
    </location>
</feature>
<evidence type="ECO:0008006" key="5">
    <source>
        <dbReference type="Google" id="ProtNLM"/>
    </source>
</evidence>
<feature type="transmembrane region" description="Helical" evidence="2">
    <location>
        <begin position="33"/>
        <end position="53"/>
    </location>
</feature>
<name>A0A7I7QTK9_9MYCO</name>
<dbReference type="AlphaFoldDB" id="A0A7I7QTK9"/>
<keyword evidence="2" id="KW-0472">Membrane</keyword>
<feature type="transmembrane region" description="Helical" evidence="2">
    <location>
        <begin position="110"/>
        <end position="136"/>
    </location>
</feature>
<feature type="transmembrane region" description="Helical" evidence="2">
    <location>
        <begin position="74"/>
        <end position="98"/>
    </location>
</feature>
<dbReference type="KEGG" id="msei:MSEDJ_37400"/>
<organism evidence="3 4">
    <name type="scientific">Mycolicibacterium sediminis</name>
    <dbReference type="NCBI Taxonomy" id="1286180"/>
    <lineage>
        <taxon>Bacteria</taxon>
        <taxon>Bacillati</taxon>
        <taxon>Actinomycetota</taxon>
        <taxon>Actinomycetes</taxon>
        <taxon>Mycobacteriales</taxon>
        <taxon>Mycobacteriaceae</taxon>
        <taxon>Mycolicibacterium</taxon>
    </lineage>
</organism>
<evidence type="ECO:0000313" key="3">
    <source>
        <dbReference type="EMBL" id="BBY29644.1"/>
    </source>
</evidence>
<evidence type="ECO:0000256" key="1">
    <source>
        <dbReference type="SAM" id="MobiDB-lite"/>
    </source>
</evidence>
<sequence length="210" mass="23011">MSKWLLRGLVFAALMVVVRLLQGALINAFETQALLISIALVVLFAIGALIWGFSDGRSDARAQADPDRRSDLAMTWLLAGLFAGVVSGFVSWFISLFYDNLYAESILNELTTFAAFTALVTFVFAILGVAVGRFLVDRKAPPYKRRTEDDERADTDVFAAVGARDYPEDANEREGVESARTESVTSTVTQPRTAEESGAEPTTDKGYRQP</sequence>
<dbReference type="EMBL" id="AP022588">
    <property type="protein sequence ID" value="BBY29644.1"/>
    <property type="molecule type" value="Genomic_DNA"/>
</dbReference>
<feature type="compositionally biased region" description="Polar residues" evidence="1">
    <location>
        <begin position="181"/>
        <end position="192"/>
    </location>
</feature>
<keyword evidence="2" id="KW-1133">Transmembrane helix</keyword>
<keyword evidence="4" id="KW-1185">Reference proteome</keyword>
<protein>
    <recommendedName>
        <fullName evidence="5">Transmembrane protein</fullName>
    </recommendedName>
</protein>
<keyword evidence="2" id="KW-0812">Transmembrane</keyword>
<evidence type="ECO:0000256" key="2">
    <source>
        <dbReference type="SAM" id="Phobius"/>
    </source>
</evidence>
<dbReference type="Proteomes" id="UP000467193">
    <property type="component" value="Chromosome"/>
</dbReference>
<reference evidence="3 4" key="1">
    <citation type="journal article" date="2019" name="Emerg. Microbes Infect.">
        <title>Comprehensive subspecies identification of 175 nontuberculous mycobacteria species based on 7547 genomic profiles.</title>
        <authorList>
            <person name="Matsumoto Y."/>
            <person name="Kinjo T."/>
            <person name="Motooka D."/>
            <person name="Nabeya D."/>
            <person name="Jung N."/>
            <person name="Uechi K."/>
            <person name="Horii T."/>
            <person name="Iida T."/>
            <person name="Fujita J."/>
            <person name="Nakamura S."/>
        </authorList>
    </citation>
    <scope>NUCLEOTIDE SEQUENCE [LARGE SCALE GENOMIC DNA]</scope>
    <source>
        <strain evidence="3 4">JCM 17899</strain>
    </source>
</reference>
<dbReference type="RefSeq" id="WP_174266843.1">
    <property type="nucleotide sequence ID" value="NZ_AP022588.1"/>
</dbReference>
<proteinExistence type="predicted"/>
<dbReference type="InterPro" id="IPR047958">
    <property type="entry name" value="B-4DMT-like"/>
</dbReference>